<feature type="region of interest" description="Disordered" evidence="1">
    <location>
        <begin position="1"/>
        <end position="42"/>
    </location>
</feature>
<evidence type="ECO:0000313" key="2">
    <source>
        <dbReference type="EMBL" id="MBB4959499.1"/>
    </source>
</evidence>
<gene>
    <name evidence="2" type="ORF">FHR38_003232</name>
</gene>
<accession>A0A7W7SR89</accession>
<dbReference type="Proteomes" id="UP000578819">
    <property type="component" value="Unassembled WGS sequence"/>
</dbReference>
<name>A0A7W7SR89_9ACTN</name>
<keyword evidence="3" id="KW-1185">Reference proteome</keyword>
<comment type="caution">
    <text evidence="2">The sequence shown here is derived from an EMBL/GenBank/DDBJ whole genome shotgun (WGS) entry which is preliminary data.</text>
</comment>
<reference evidence="2 3" key="1">
    <citation type="submission" date="2020-08" db="EMBL/GenBank/DDBJ databases">
        <title>Sequencing the genomes of 1000 actinobacteria strains.</title>
        <authorList>
            <person name="Klenk H.-P."/>
        </authorList>
    </citation>
    <scope>NUCLEOTIDE SEQUENCE [LARGE SCALE GENOMIC DNA]</scope>
    <source>
        <strain evidence="2 3">DSM 45886</strain>
    </source>
</reference>
<protein>
    <submittedName>
        <fullName evidence="2">Uncharacterized protein</fullName>
    </submittedName>
</protein>
<dbReference type="AlphaFoldDB" id="A0A7W7SR89"/>
<feature type="compositionally biased region" description="Basic and acidic residues" evidence="1">
    <location>
        <begin position="23"/>
        <end position="42"/>
    </location>
</feature>
<evidence type="ECO:0000313" key="3">
    <source>
        <dbReference type="Proteomes" id="UP000578819"/>
    </source>
</evidence>
<dbReference type="EMBL" id="JACHJW010000001">
    <property type="protein sequence ID" value="MBB4959499.1"/>
    <property type="molecule type" value="Genomic_DNA"/>
</dbReference>
<sequence length="42" mass="4669">MTAGSWAMITDIEWGDQTQSASREPEERSVSLRSESSPRSDP</sequence>
<evidence type="ECO:0000256" key="1">
    <source>
        <dbReference type="SAM" id="MobiDB-lite"/>
    </source>
</evidence>
<organism evidence="2 3">
    <name type="scientific">Micromonospora polyrhachis</name>
    <dbReference type="NCBI Taxonomy" id="1282883"/>
    <lineage>
        <taxon>Bacteria</taxon>
        <taxon>Bacillati</taxon>
        <taxon>Actinomycetota</taxon>
        <taxon>Actinomycetes</taxon>
        <taxon>Micromonosporales</taxon>
        <taxon>Micromonosporaceae</taxon>
        <taxon>Micromonospora</taxon>
    </lineage>
</organism>
<proteinExistence type="predicted"/>